<dbReference type="InterPro" id="IPR019034">
    <property type="entry name" value="UPF0390"/>
</dbReference>
<dbReference type="Proteomes" id="UP000265000">
    <property type="component" value="Unplaced"/>
</dbReference>
<feature type="compositionally biased region" description="Basic residues" evidence="2">
    <location>
        <begin position="31"/>
        <end position="56"/>
    </location>
</feature>
<feature type="region of interest" description="Disordered" evidence="2">
    <location>
        <begin position="88"/>
        <end position="122"/>
    </location>
</feature>
<dbReference type="PANTHER" id="PTHR16967">
    <property type="entry name" value="LEYDIG CELL TUMOR 10 KDA PROTEIN HOMOLOG"/>
    <property type="match status" value="1"/>
</dbReference>
<accession>A0A3Q2P7J8</accession>
<protein>
    <submittedName>
        <fullName evidence="3">Zgc:136864</fullName>
    </submittedName>
</protein>
<proteinExistence type="inferred from homology"/>
<reference evidence="3" key="1">
    <citation type="submission" date="2025-08" db="UniProtKB">
        <authorList>
            <consortium name="Ensembl"/>
        </authorList>
    </citation>
    <scope>IDENTIFICATION</scope>
</reference>
<dbReference type="Ensembl" id="ENSFHET00000002575.1">
    <property type="protein sequence ID" value="ENSFHEP00000008182.1"/>
    <property type="gene ID" value="ENSFHEG00000009364.1"/>
</dbReference>
<name>A0A3Q2P7J8_FUNHE</name>
<dbReference type="PANTHER" id="PTHR16967:SF1">
    <property type="entry name" value="LEYDIG CELL TUMOR 10 KDA PROTEIN HOMOLOG"/>
    <property type="match status" value="1"/>
</dbReference>
<feature type="region of interest" description="Disordered" evidence="2">
    <location>
        <begin position="26"/>
        <end position="59"/>
    </location>
</feature>
<dbReference type="Pfam" id="PF09495">
    <property type="entry name" value="DUF2462"/>
    <property type="match status" value="1"/>
</dbReference>
<evidence type="ECO:0000313" key="4">
    <source>
        <dbReference type="Proteomes" id="UP000265000"/>
    </source>
</evidence>
<dbReference type="AlphaFoldDB" id="A0A3Q2P7J8"/>
<evidence type="ECO:0000256" key="1">
    <source>
        <dbReference type="ARBA" id="ARBA00006802"/>
    </source>
</evidence>
<dbReference type="GeneTree" id="ENSGT00390000011740"/>
<evidence type="ECO:0000313" key="3">
    <source>
        <dbReference type="Ensembl" id="ENSFHEP00000008182.1"/>
    </source>
</evidence>
<organism evidence="3 4">
    <name type="scientific">Fundulus heteroclitus</name>
    <name type="common">Killifish</name>
    <name type="synonym">Mummichog</name>
    <dbReference type="NCBI Taxonomy" id="8078"/>
    <lineage>
        <taxon>Eukaryota</taxon>
        <taxon>Metazoa</taxon>
        <taxon>Chordata</taxon>
        <taxon>Craniata</taxon>
        <taxon>Vertebrata</taxon>
        <taxon>Euteleostomi</taxon>
        <taxon>Actinopterygii</taxon>
        <taxon>Neopterygii</taxon>
        <taxon>Teleostei</taxon>
        <taxon>Neoteleostei</taxon>
        <taxon>Acanthomorphata</taxon>
        <taxon>Ovalentaria</taxon>
        <taxon>Atherinomorphae</taxon>
        <taxon>Cyprinodontiformes</taxon>
        <taxon>Fundulidae</taxon>
        <taxon>Fundulus</taxon>
    </lineage>
</organism>
<sequence>MRRTHKAPQCAAKKRTNLLCALSSKMAQGSKKFKAQRPGATKKHQQNKQKGPKKGGRIIAPKKAQVVEQQKLKKGLEVAIRNKIEQEVTQKASTSLHKPLSVVKGAEGKGKPAASRPGTSSK</sequence>
<reference evidence="3" key="2">
    <citation type="submission" date="2025-09" db="UniProtKB">
        <authorList>
            <consortium name="Ensembl"/>
        </authorList>
    </citation>
    <scope>IDENTIFICATION</scope>
</reference>
<keyword evidence="4" id="KW-1185">Reference proteome</keyword>
<evidence type="ECO:0000256" key="2">
    <source>
        <dbReference type="SAM" id="MobiDB-lite"/>
    </source>
</evidence>
<dbReference type="STRING" id="8078.ENSFHEP00000008182"/>
<comment type="similarity">
    <text evidence="1">Belongs to the UPF0390 family.</text>
</comment>